<dbReference type="CDD" id="cd03257">
    <property type="entry name" value="ABC_NikE_OppD_transporters"/>
    <property type="match status" value="1"/>
</dbReference>
<evidence type="ECO:0000259" key="4">
    <source>
        <dbReference type="PROSITE" id="PS50893"/>
    </source>
</evidence>
<gene>
    <name evidence="5" type="ORF">EAH89_27420</name>
</gene>
<dbReference type="OrthoDB" id="9767950at2"/>
<evidence type="ECO:0000256" key="1">
    <source>
        <dbReference type="ARBA" id="ARBA00022448"/>
    </source>
</evidence>
<keyword evidence="6" id="KW-1185">Reference proteome</keyword>
<dbReference type="InterPro" id="IPR003439">
    <property type="entry name" value="ABC_transporter-like_ATP-bd"/>
</dbReference>
<dbReference type="InterPro" id="IPR050319">
    <property type="entry name" value="ABC_transp_ATP-bind"/>
</dbReference>
<accession>A0A502F5K7</accession>
<keyword evidence="1" id="KW-0813">Transport</keyword>
<dbReference type="InterPro" id="IPR017871">
    <property type="entry name" value="ABC_transporter-like_CS"/>
</dbReference>
<dbReference type="SUPFAM" id="SSF52540">
    <property type="entry name" value="P-loop containing nucleoside triphosphate hydrolases"/>
    <property type="match status" value="1"/>
</dbReference>
<organism evidence="5 6">
    <name type="scientific">Muricoccus nepalensis</name>
    <dbReference type="NCBI Taxonomy" id="1854500"/>
    <lineage>
        <taxon>Bacteria</taxon>
        <taxon>Pseudomonadati</taxon>
        <taxon>Pseudomonadota</taxon>
        <taxon>Alphaproteobacteria</taxon>
        <taxon>Acetobacterales</taxon>
        <taxon>Roseomonadaceae</taxon>
        <taxon>Muricoccus</taxon>
    </lineage>
</organism>
<dbReference type="PROSITE" id="PS00211">
    <property type="entry name" value="ABC_TRANSPORTER_1"/>
    <property type="match status" value="1"/>
</dbReference>
<protein>
    <submittedName>
        <fullName evidence="5">ABC transporter ATP-binding protein</fullName>
    </submittedName>
</protein>
<dbReference type="PROSITE" id="PS50893">
    <property type="entry name" value="ABC_TRANSPORTER_2"/>
    <property type="match status" value="1"/>
</dbReference>
<dbReference type="GO" id="GO:0055085">
    <property type="term" value="P:transmembrane transport"/>
    <property type="evidence" value="ECO:0007669"/>
    <property type="project" value="UniProtKB-ARBA"/>
</dbReference>
<feature type="domain" description="ABC transporter" evidence="4">
    <location>
        <begin position="6"/>
        <end position="245"/>
    </location>
</feature>
<evidence type="ECO:0000256" key="3">
    <source>
        <dbReference type="ARBA" id="ARBA00022840"/>
    </source>
</evidence>
<keyword evidence="2" id="KW-0547">Nucleotide-binding</keyword>
<name>A0A502F5K7_9PROT</name>
<evidence type="ECO:0000313" key="5">
    <source>
        <dbReference type="EMBL" id="TPG44279.1"/>
    </source>
</evidence>
<dbReference type="PANTHER" id="PTHR43776">
    <property type="entry name" value="TRANSPORT ATP-BINDING PROTEIN"/>
    <property type="match status" value="1"/>
</dbReference>
<dbReference type="AlphaFoldDB" id="A0A502F5K7"/>
<sequence>MTVPLLSAEEVSVCFGQHLAVENVSLALRPGAALGLVGESGSGKSTLLRTLLGLQPVSTGRVLLDGADITGAGGAALRSLRRAVQVVFQNPHSALNPRSTVHDSVAEPLRILGGLGRTRMQGRVAGLLTDVGLGPEFLWRYPHELSGGQKQRVCIARALAPGPRALLLDEPTSALDVSVQAQIIDLLRGLRQRHQLAYLFVSHNLAVVRLLCDEVMVLRQGKVIEMGPVAQVLQDPREAYTRALLGSVLTPGITDLHEADSIGERAS</sequence>
<dbReference type="EMBL" id="RCZP01000054">
    <property type="protein sequence ID" value="TPG44279.1"/>
    <property type="molecule type" value="Genomic_DNA"/>
</dbReference>
<dbReference type="InterPro" id="IPR027417">
    <property type="entry name" value="P-loop_NTPase"/>
</dbReference>
<comment type="caution">
    <text evidence="5">The sequence shown here is derived from an EMBL/GenBank/DDBJ whole genome shotgun (WGS) entry which is preliminary data.</text>
</comment>
<evidence type="ECO:0000313" key="6">
    <source>
        <dbReference type="Proteomes" id="UP000317078"/>
    </source>
</evidence>
<proteinExistence type="predicted"/>
<reference evidence="5 6" key="1">
    <citation type="journal article" date="2019" name="Environ. Microbiol.">
        <title>Species interactions and distinct microbial communities in high Arctic permafrost affected cryosols are associated with the CH4 and CO2 gas fluxes.</title>
        <authorList>
            <person name="Altshuler I."/>
            <person name="Hamel J."/>
            <person name="Turney S."/>
            <person name="Magnuson E."/>
            <person name="Levesque R."/>
            <person name="Greer C."/>
            <person name="Whyte L.G."/>
        </authorList>
    </citation>
    <scope>NUCLEOTIDE SEQUENCE [LARGE SCALE GENOMIC DNA]</scope>
    <source>
        <strain evidence="5 6">S9.3B</strain>
    </source>
</reference>
<dbReference type="Gene3D" id="3.40.50.300">
    <property type="entry name" value="P-loop containing nucleotide triphosphate hydrolases"/>
    <property type="match status" value="1"/>
</dbReference>
<dbReference type="SMART" id="SM00382">
    <property type="entry name" value="AAA"/>
    <property type="match status" value="1"/>
</dbReference>
<dbReference type="GO" id="GO:0005524">
    <property type="term" value="F:ATP binding"/>
    <property type="evidence" value="ECO:0007669"/>
    <property type="project" value="UniProtKB-KW"/>
</dbReference>
<dbReference type="Proteomes" id="UP000317078">
    <property type="component" value="Unassembled WGS sequence"/>
</dbReference>
<dbReference type="GO" id="GO:0016887">
    <property type="term" value="F:ATP hydrolysis activity"/>
    <property type="evidence" value="ECO:0007669"/>
    <property type="project" value="InterPro"/>
</dbReference>
<dbReference type="InterPro" id="IPR003593">
    <property type="entry name" value="AAA+_ATPase"/>
</dbReference>
<dbReference type="RefSeq" id="WP_140886907.1">
    <property type="nucleotide sequence ID" value="NZ_RCZP01000054.1"/>
</dbReference>
<dbReference type="Pfam" id="PF00005">
    <property type="entry name" value="ABC_tran"/>
    <property type="match status" value="1"/>
</dbReference>
<keyword evidence="3 5" id="KW-0067">ATP-binding</keyword>
<evidence type="ECO:0000256" key="2">
    <source>
        <dbReference type="ARBA" id="ARBA00022741"/>
    </source>
</evidence>